<dbReference type="PANTHER" id="PTHR43156">
    <property type="entry name" value="STAGE II SPORULATION PROTEIN E-RELATED"/>
    <property type="match status" value="1"/>
</dbReference>
<dbReference type="Pfam" id="PF01590">
    <property type="entry name" value="GAF"/>
    <property type="match status" value="2"/>
</dbReference>
<proteinExistence type="predicted"/>
<gene>
    <name evidence="3" type="ORF">MNBD_CHLOROFLEXI01-1602</name>
</gene>
<dbReference type="PANTHER" id="PTHR43156:SF2">
    <property type="entry name" value="STAGE II SPORULATION PROTEIN E"/>
    <property type="match status" value="1"/>
</dbReference>
<feature type="domain" description="GAF" evidence="2">
    <location>
        <begin position="15"/>
        <end position="194"/>
    </location>
</feature>
<evidence type="ECO:0000259" key="2">
    <source>
        <dbReference type="SMART" id="SM00065"/>
    </source>
</evidence>
<dbReference type="AlphaFoldDB" id="A0A3B0V2F2"/>
<protein>
    <recommendedName>
        <fullName evidence="2">GAF domain-containing protein</fullName>
    </recommendedName>
</protein>
<accession>A0A3B0V2F2</accession>
<dbReference type="GO" id="GO:0016791">
    <property type="term" value="F:phosphatase activity"/>
    <property type="evidence" value="ECO:0007669"/>
    <property type="project" value="TreeGrafter"/>
</dbReference>
<feature type="domain" description="GAF" evidence="2">
    <location>
        <begin position="209"/>
        <end position="383"/>
    </location>
</feature>
<dbReference type="EMBL" id="UOEU01000314">
    <property type="protein sequence ID" value="VAW32037.1"/>
    <property type="molecule type" value="Genomic_DNA"/>
</dbReference>
<evidence type="ECO:0000256" key="1">
    <source>
        <dbReference type="ARBA" id="ARBA00022801"/>
    </source>
</evidence>
<dbReference type="SUPFAM" id="SSF55781">
    <property type="entry name" value="GAF domain-like"/>
    <property type="match status" value="2"/>
</dbReference>
<reference evidence="3" key="1">
    <citation type="submission" date="2018-06" db="EMBL/GenBank/DDBJ databases">
        <authorList>
            <person name="Zhirakovskaya E."/>
        </authorList>
    </citation>
    <scope>NUCLEOTIDE SEQUENCE</scope>
</reference>
<dbReference type="InterPro" id="IPR003018">
    <property type="entry name" value="GAF"/>
</dbReference>
<feature type="non-terminal residue" evidence="3">
    <location>
        <position position="408"/>
    </location>
</feature>
<sequence>MLHLNRKNHAHISPRLQSVLQQIVDDVVNRLGCLGAIATTLESDMGLYVRASAFTVPHGRLQQVFAQGHVNLEPGHALMYLNNARHRYNLGVSAVYGVSGNSDYEQQSQQHLLSNRLYDLLRPLTDRATADEIQHELKITQVVAVPLVVQEEVVGAIMVLAQDSFAGRDIDFLEAFGSLAAAAVQNNYRLTAMESLERVIFGLQSRMTDETRVLQSVVDAVVHELGYQGAMVATLENGKALPVRAYSLDDTPQILAHLEKKAGISLLSSKSVVYLDDPRYQANLSVRAVKGIDGRPQKYLTSAHLHDLLRPFINKSLSDFAQRMLGIRQVIAVPFFVEDEVVGNLFVASRRDHFSSWETSLLTTFGQQAAAGIRNARLYQEAEEQRRIAQLFSRMAFSSTAAVHGLGN</sequence>
<dbReference type="InterPro" id="IPR029016">
    <property type="entry name" value="GAF-like_dom_sf"/>
</dbReference>
<dbReference type="InterPro" id="IPR052016">
    <property type="entry name" value="Bact_Sigma-Reg"/>
</dbReference>
<organism evidence="3">
    <name type="scientific">hydrothermal vent metagenome</name>
    <dbReference type="NCBI Taxonomy" id="652676"/>
    <lineage>
        <taxon>unclassified sequences</taxon>
        <taxon>metagenomes</taxon>
        <taxon>ecological metagenomes</taxon>
    </lineage>
</organism>
<dbReference type="Gene3D" id="3.30.450.40">
    <property type="match status" value="2"/>
</dbReference>
<name>A0A3B0V2F2_9ZZZZ</name>
<keyword evidence="1" id="KW-0378">Hydrolase</keyword>
<dbReference type="SMART" id="SM00065">
    <property type="entry name" value="GAF"/>
    <property type="match status" value="2"/>
</dbReference>
<evidence type="ECO:0000313" key="3">
    <source>
        <dbReference type="EMBL" id="VAW32037.1"/>
    </source>
</evidence>